<dbReference type="AlphaFoldDB" id="C5FJH3"/>
<dbReference type="OMA" id="PFVCEWD"/>
<evidence type="ECO:0000256" key="1">
    <source>
        <dbReference type="SAM" id="MobiDB-lite"/>
    </source>
</evidence>
<proteinExistence type="predicted"/>
<dbReference type="VEuPathDB" id="FungiDB:MCYG_03653"/>
<reference evidence="3" key="1">
    <citation type="journal article" date="2012" name="MBio">
        <title>Comparative genome analysis of Trichophyton rubrum and related dermatophytes reveals candidate genes involved in infection.</title>
        <authorList>
            <person name="Martinez D.A."/>
            <person name="Oliver B.G."/>
            <person name="Graeser Y."/>
            <person name="Goldberg J.M."/>
            <person name="Li W."/>
            <person name="Martinez-Rossi N.M."/>
            <person name="Monod M."/>
            <person name="Shelest E."/>
            <person name="Barton R.C."/>
            <person name="Birch E."/>
            <person name="Brakhage A.A."/>
            <person name="Chen Z."/>
            <person name="Gurr S.J."/>
            <person name="Heiman D."/>
            <person name="Heitman J."/>
            <person name="Kosti I."/>
            <person name="Rossi A."/>
            <person name="Saif S."/>
            <person name="Samalova M."/>
            <person name="Saunders C.W."/>
            <person name="Shea T."/>
            <person name="Summerbell R.C."/>
            <person name="Xu J."/>
            <person name="Young S."/>
            <person name="Zeng Q."/>
            <person name="Birren B.W."/>
            <person name="Cuomo C.A."/>
            <person name="White T.C."/>
        </authorList>
    </citation>
    <scope>NUCLEOTIDE SEQUENCE [LARGE SCALE GENOMIC DNA]</scope>
    <source>
        <strain evidence="3">ATCC MYA-4605 / CBS 113480</strain>
    </source>
</reference>
<keyword evidence="3" id="KW-1185">Reference proteome</keyword>
<evidence type="ECO:0000313" key="3">
    <source>
        <dbReference type="Proteomes" id="UP000002035"/>
    </source>
</evidence>
<feature type="compositionally biased region" description="Polar residues" evidence="1">
    <location>
        <begin position="224"/>
        <end position="235"/>
    </location>
</feature>
<dbReference type="RefSeq" id="XP_002848147.1">
    <property type="nucleotide sequence ID" value="XM_002848101.1"/>
</dbReference>
<gene>
    <name evidence="2" type="ORF">MCYG_03653</name>
</gene>
<organism evidence="2 3">
    <name type="scientific">Arthroderma otae (strain ATCC MYA-4605 / CBS 113480)</name>
    <name type="common">Microsporum canis</name>
    <dbReference type="NCBI Taxonomy" id="554155"/>
    <lineage>
        <taxon>Eukaryota</taxon>
        <taxon>Fungi</taxon>
        <taxon>Dikarya</taxon>
        <taxon>Ascomycota</taxon>
        <taxon>Pezizomycotina</taxon>
        <taxon>Eurotiomycetes</taxon>
        <taxon>Eurotiomycetidae</taxon>
        <taxon>Onygenales</taxon>
        <taxon>Arthrodermataceae</taxon>
        <taxon>Microsporum</taxon>
    </lineage>
</organism>
<dbReference type="eggNOG" id="ENOG502RNVJ">
    <property type="taxonomic scope" value="Eukaryota"/>
</dbReference>
<feature type="region of interest" description="Disordered" evidence="1">
    <location>
        <begin position="224"/>
        <end position="251"/>
    </location>
</feature>
<dbReference type="OrthoDB" id="5421702at2759"/>
<name>C5FJH3_ARTOC</name>
<protein>
    <submittedName>
        <fullName evidence="2">Uncharacterized protein</fullName>
    </submittedName>
</protein>
<feature type="compositionally biased region" description="Basic and acidic residues" evidence="1">
    <location>
        <begin position="121"/>
        <end position="139"/>
    </location>
</feature>
<evidence type="ECO:0000313" key="2">
    <source>
        <dbReference type="EMBL" id="EEQ30834.1"/>
    </source>
</evidence>
<feature type="region of interest" description="Disordered" evidence="1">
    <location>
        <begin position="121"/>
        <end position="163"/>
    </location>
</feature>
<sequence length="463" mass="52157">MAPKKHINWKPFTQKVLEKWATSSLPNVPSARHCTIGHPSRLRESGTHAVAFFYLVTAADPGPWYVIDSVLWDTEKNSKLCEATFIVPCRDPPSARHPFVCEWDEGLRVYVVRHYQEPVKELKNEPKAKESKKDAEEKGPAAPSIISYDGASDEPETWSPGTANEHYSLDHALDIKCLPPLPDDYLDDGSLYEPGEAAALEKDGEMGSQPSTSSVLADNVTDQPSQMLDGISTNPDSVEDTDTDVTSLDLPESAPQGVYEEFNAADYEYSPPDTDLSEEALKELRWRVRMCEEYPEIHHYNFFGEAMAGPTFTPPEVSLFVLLQGPKSWSSDASVRASVLRRAIRFIDPILYTGPVEALSYHGCNSLIKAITGNVHRFYTIHGSWTNDDGRWAQARPILDPTDPDIYYTEPWLPINGWLNVHWRLWSRDNYRNGMREMKPMHKKNLAPVSKSPLSKCMLASEF</sequence>
<dbReference type="HOGENOM" id="CLU_037245_0_0_1"/>
<dbReference type="GeneID" id="9229471"/>
<dbReference type="Proteomes" id="UP000002035">
    <property type="component" value="Unassembled WGS sequence"/>
</dbReference>
<accession>C5FJH3</accession>
<dbReference type="EMBL" id="DS995703">
    <property type="protein sequence ID" value="EEQ30834.1"/>
    <property type="molecule type" value="Genomic_DNA"/>
</dbReference>